<dbReference type="EMBL" id="BGZK01000222">
    <property type="protein sequence ID" value="GBP29584.1"/>
    <property type="molecule type" value="Genomic_DNA"/>
</dbReference>
<evidence type="ECO:0000313" key="2">
    <source>
        <dbReference type="Proteomes" id="UP000299102"/>
    </source>
</evidence>
<organism evidence="1 2">
    <name type="scientific">Eumeta variegata</name>
    <name type="common">Bagworm moth</name>
    <name type="synonym">Eumeta japonica</name>
    <dbReference type="NCBI Taxonomy" id="151549"/>
    <lineage>
        <taxon>Eukaryota</taxon>
        <taxon>Metazoa</taxon>
        <taxon>Ecdysozoa</taxon>
        <taxon>Arthropoda</taxon>
        <taxon>Hexapoda</taxon>
        <taxon>Insecta</taxon>
        <taxon>Pterygota</taxon>
        <taxon>Neoptera</taxon>
        <taxon>Endopterygota</taxon>
        <taxon>Lepidoptera</taxon>
        <taxon>Glossata</taxon>
        <taxon>Ditrysia</taxon>
        <taxon>Tineoidea</taxon>
        <taxon>Psychidae</taxon>
        <taxon>Oiketicinae</taxon>
        <taxon>Eumeta</taxon>
    </lineage>
</organism>
<protein>
    <submittedName>
        <fullName evidence="1">Uncharacterized protein</fullName>
    </submittedName>
</protein>
<comment type="caution">
    <text evidence="1">The sequence shown here is derived from an EMBL/GenBank/DDBJ whole genome shotgun (WGS) entry which is preliminary data.</text>
</comment>
<reference evidence="1 2" key="1">
    <citation type="journal article" date="2019" name="Commun. Biol.">
        <title>The bagworm genome reveals a unique fibroin gene that provides high tensile strength.</title>
        <authorList>
            <person name="Kono N."/>
            <person name="Nakamura H."/>
            <person name="Ohtoshi R."/>
            <person name="Tomita M."/>
            <person name="Numata K."/>
            <person name="Arakawa K."/>
        </authorList>
    </citation>
    <scope>NUCLEOTIDE SEQUENCE [LARGE SCALE GENOMIC DNA]</scope>
</reference>
<proteinExistence type="predicted"/>
<dbReference type="Proteomes" id="UP000299102">
    <property type="component" value="Unassembled WGS sequence"/>
</dbReference>
<sequence>MIAVRRPRVSDDAGEEVLSCRWEIKYVSSPDVKASSAAACAGRRPPAHRWAGGRRPAGAQTSQVVLRISRARNGREPDGESISADVARKQWNIIY</sequence>
<dbReference type="AlphaFoldDB" id="A0A4C1UUV3"/>
<name>A0A4C1UUV3_EUMVA</name>
<keyword evidence="2" id="KW-1185">Reference proteome</keyword>
<gene>
    <name evidence="1" type="ORF">EVAR_79133_1</name>
</gene>
<evidence type="ECO:0000313" key="1">
    <source>
        <dbReference type="EMBL" id="GBP29584.1"/>
    </source>
</evidence>
<accession>A0A4C1UUV3</accession>